<evidence type="ECO:0000259" key="2">
    <source>
        <dbReference type="Pfam" id="PF07727"/>
    </source>
</evidence>
<feature type="domain" description="Reverse transcriptase Ty1/copia-type" evidence="2">
    <location>
        <begin position="203"/>
        <end position="274"/>
    </location>
</feature>
<dbReference type="Pfam" id="PF07727">
    <property type="entry name" value="RVT_2"/>
    <property type="match status" value="2"/>
</dbReference>
<dbReference type="InterPro" id="IPR043502">
    <property type="entry name" value="DNA/RNA_pol_sf"/>
</dbReference>
<dbReference type="InterPro" id="IPR013103">
    <property type="entry name" value="RVT_2"/>
</dbReference>
<dbReference type="PANTHER" id="PTHR11439">
    <property type="entry name" value="GAG-POL-RELATED RETROTRANSPOSON"/>
    <property type="match status" value="1"/>
</dbReference>
<dbReference type="SUPFAM" id="SSF56672">
    <property type="entry name" value="DNA/RNA polymerases"/>
    <property type="match status" value="1"/>
</dbReference>
<gene>
    <name evidence="3" type="ORF">FSB_LOCUS29559</name>
</gene>
<name>A0A2N9GGM4_FAGSY</name>
<dbReference type="PANTHER" id="PTHR11439:SF484">
    <property type="entry name" value="REVERSE TRANSCRIPTASE TY1_COPIA-TYPE DOMAIN-CONTAINING PROTEIN"/>
    <property type="match status" value="1"/>
</dbReference>
<sequence>MTNLILVLISASFLIPHVPIVPHGPPISYVYVPSHSTTCTYRFLSTTSHVHINVCRTASSSVLPWILIFPLPFVRVYVPSHSTTCTYRFLSTTSHVHINVCRTASSSVLPWILIFPLPFVRNSNGTVDRLKARLVAKDFTQTYGLDYTETFSPVAKLNSIRIIISLTANLDSPLHQFNVKNAFLHGDLTKTICMAQPPGKAIISHGMTRSQVDHFVFFKKTRTGIVILVVYVDDIVITGSDKKGISILINHLSSSFLTKDLGKLCYFLGIEVILAPNLLLHPPMEPNLKLMPDEGDFVDDPDTYRRLVGKLIYLTITRPDISYAISIVSQFMTNPRVPHMNVVIRILKYLKNAKGHGLFYRSSGHLNIEGYTNANRAGSPSDRESTIGYCTFIMVI</sequence>
<reference evidence="3" key="1">
    <citation type="submission" date="2018-02" db="EMBL/GenBank/DDBJ databases">
        <authorList>
            <person name="Cohen D.B."/>
            <person name="Kent A.D."/>
        </authorList>
    </citation>
    <scope>NUCLEOTIDE SEQUENCE</scope>
</reference>
<evidence type="ECO:0000256" key="1">
    <source>
        <dbReference type="SAM" id="SignalP"/>
    </source>
</evidence>
<feature type="domain" description="Reverse transcriptase Ty1/copia-type" evidence="2">
    <location>
        <begin position="126"/>
        <end position="202"/>
    </location>
</feature>
<accession>A0A2N9GGM4</accession>
<dbReference type="EMBL" id="OIVN01002223">
    <property type="protein sequence ID" value="SPD01677.1"/>
    <property type="molecule type" value="Genomic_DNA"/>
</dbReference>
<feature type="chain" id="PRO_5014964563" description="Reverse transcriptase Ty1/copia-type domain-containing protein" evidence="1">
    <location>
        <begin position="21"/>
        <end position="396"/>
    </location>
</feature>
<feature type="signal peptide" evidence="1">
    <location>
        <begin position="1"/>
        <end position="20"/>
    </location>
</feature>
<dbReference type="AlphaFoldDB" id="A0A2N9GGM4"/>
<proteinExistence type="predicted"/>
<keyword evidence="1" id="KW-0732">Signal</keyword>
<organism evidence="3">
    <name type="scientific">Fagus sylvatica</name>
    <name type="common">Beechnut</name>
    <dbReference type="NCBI Taxonomy" id="28930"/>
    <lineage>
        <taxon>Eukaryota</taxon>
        <taxon>Viridiplantae</taxon>
        <taxon>Streptophyta</taxon>
        <taxon>Embryophyta</taxon>
        <taxon>Tracheophyta</taxon>
        <taxon>Spermatophyta</taxon>
        <taxon>Magnoliopsida</taxon>
        <taxon>eudicotyledons</taxon>
        <taxon>Gunneridae</taxon>
        <taxon>Pentapetalae</taxon>
        <taxon>rosids</taxon>
        <taxon>fabids</taxon>
        <taxon>Fagales</taxon>
        <taxon>Fagaceae</taxon>
        <taxon>Fagus</taxon>
    </lineage>
</organism>
<protein>
    <recommendedName>
        <fullName evidence="2">Reverse transcriptase Ty1/copia-type domain-containing protein</fullName>
    </recommendedName>
</protein>
<evidence type="ECO:0000313" key="3">
    <source>
        <dbReference type="EMBL" id="SPD01677.1"/>
    </source>
</evidence>